<dbReference type="AlphaFoldDB" id="A0A0G1IG39"/>
<accession>A0A0G1IG39</accession>
<organism evidence="1 2">
    <name type="scientific">Candidatus Gottesmanbacteria bacterium GW2011_GWA1_44_24b</name>
    <dbReference type="NCBI Taxonomy" id="1618437"/>
    <lineage>
        <taxon>Bacteria</taxon>
        <taxon>Candidatus Gottesmaniibacteriota</taxon>
    </lineage>
</organism>
<dbReference type="Proteomes" id="UP000034521">
    <property type="component" value="Unassembled WGS sequence"/>
</dbReference>
<evidence type="ECO:0000313" key="1">
    <source>
        <dbReference type="EMBL" id="KKT58120.1"/>
    </source>
</evidence>
<comment type="caution">
    <text evidence="1">The sequence shown here is derived from an EMBL/GenBank/DDBJ whole genome shotgun (WGS) entry which is preliminary data.</text>
</comment>
<reference evidence="1 2" key="1">
    <citation type="journal article" date="2015" name="Nature">
        <title>rRNA introns, odd ribosomes, and small enigmatic genomes across a large radiation of phyla.</title>
        <authorList>
            <person name="Brown C.T."/>
            <person name="Hug L.A."/>
            <person name="Thomas B.C."/>
            <person name="Sharon I."/>
            <person name="Castelle C.J."/>
            <person name="Singh A."/>
            <person name="Wilkins M.J."/>
            <person name="Williams K.H."/>
            <person name="Banfield J.F."/>
        </authorList>
    </citation>
    <scope>NUCLEOTIDE SEQUENCE [LARGE SCALE GENOMIC DNA]</scope>
</reference>
<dbReference type="EMBL" id="LCIQ01000064">
    <property type="protein sequence ID" value="KKT58120.1"/>
    <property type="molecule type" value="Genomic_DNA"/>
</dbReference>
<gene>
    <name evidence="1" type="ORF">UW52_C0064G0003</name>
</gene>
<evidence type="ECO:0000313" key="2">
    <source>
        <dbReference type="Proteomes" id="UP000034521"/>
    </source>
</evidence>
<proteinExistence type="predicted"/>
<protein>
    <submittedName>
        <fullName evidence="1">Uncharacterized protein</fullName>
    </submittedName>
</protein>
<sequence>MGKGIIEIQGKAEQKKTVGEVDKNHQFWGMADPEKGIALEHIPWTGDDPEHSLSDVPEDVITVKKRVNVNHVLSYLPEVAYVPIEGAVNIPPGKTQELKLRLFCGFTKVRVTHNFCPEKGEI</sequence>
<name>A0A0G1IG39_9BACT</name>